<feature type="domain" description="Gene product 88" evidence="2">
    <location>
        <begin position="4"/>
        <end position="152"/>
    </location>
</feature>
<dbReference type="InterPro" id="IPR020290">
    <property type="entry name" value="Gp88"/>
</dbReference>
<feature type="region of interest" description="Disordered" evidence="1">
    <location>
        <begin position="1"/>
        <end position="23"/>
    </location>
</feature>
<evidence type="ECO:0000259" key="2">
    <source>
        <dbReference type="Pfam" id="PF17338"/>
    </source>
</evidence>
<evidence type="ECO:0000256" key="1">
    <source>
        <dbReference type="SAM" id="MobiDB-lite"/>
    </source>
</evidence>
<organism evidence="3">
    <name type="scientific">marine metagenome</name>
    <dbReference type="NCBI Taxonomy" id="408172"/>
    <lineage>
        <taxon>unclassified sequences</taxon>
        <taxon>metagenomes</taxon>
        <taxon>ecological metagenomes</taxon>
    </lineage>
</organism>
<gene>
    <name evidence="3" type="ORF">METZ01_LOCUS235734</name>
</gene>
<protein>
    <recommendedName>
        <fullName evidence="2">Gene product 88 domain-containing protein</fullName>
    </recommendedName>
</protein>
<dbReference type="EMBL" id="UINC01059453">
    <property type="protein sequence ID" value="SVB82880.1"/>
    <property type="molecule type" value="Genomic_DNA"/>
</dbReference>
<sequence length="199" mass="22208">MNKKEAKQITGGLSKPSKMPGPSYNLPATACRTGAKLAKVPGSVCSGCYALKGRYRFPNVQKALNRRLNSLNHPQWIKAMVVLITGEPVMRWHDSGDLQGPDHVKKIFEVCNNTPDTAHWLPTREAQFLKFLDPKVIPKNLIIRMSSHKINQPPVKSWPWTSTVSTTMKTCPALDQGNSCGACRACWDRKISNVTYPKH</sequence>
<dbReference type="AlphaFoldDB" id="A0A382H6I5"/>
<dbReference type="Pfam" id="PF17338">
    <property type="entry name" value="GP88"/>
    <property type="match status" value="1"/>
</dbReference>
<evidence type="ECO:0000313" key="3">
    <source>
        <dbReference type="EMBL" id="SVB82880.1"/>
    </source>
</evidence>
<accession>A0A382H6I5</accession>
<proteinExistence type="predicted"/>
<name>A0A382H6I5_9ZZZZ</name>
<reference evidence="3" key="1">
    <citation type="submission" date="2018-05" db="EMBL/GenBank/DDBJ databases">
        <authorList>
            <person name="Lanie J.A."/>
            <person name="Ng W.-L."/>
            <person name="Kazmierczak K.M."/>
            <person name="Andrzejewski T.M."/>
            <person name="Davidsen T.M."/>
            <person name="Wayne K.J."/>
            <person name="Tettelin H."/>
            <person name="Glass J.I."/>
            <person name="Rusch D."/>
            <person name="Podicherti R."/>
            <person name="Tsui H.-C.T."/>
            <person name="Winkler M.E."/>
        </authorList>
    </citation>
    <scope>NUCLEOTIDE SEQUENCE</scope>
</reference>